<organism evidence="2 3">
    <name type="scientific">Leptosia nina</name>
    <dbReference type="NCBI Taxonomy" id="320188"/>
    <lineage>
        <taxon>Eukaryota</taxon>
        <taxon>Metazoa</taxon>
        <taxon>Ecdysozoa</taxon>
        <taxon>Arthropoda</taxon>
        <taxon>Hexapoda</taxon>
        <taxon>Insecta</taxon>
        <taxon>Pterygota</taxon>
        <taxon>Neoptera</taxon>
        <taxon>Endopterygota</taxon>
        <taxon>Lepidoptera</taxon>
        <taxon>Glossata</taxon>
        <taxon>Ditrysia</taxon>
        <taxon>Papilionoidea</taxon>
        <taxon>Pieridae</taxon>
        <taxon>Pierinae</taxon>
        <taxon>Leptosia</taxon>
    </lineage>
</organism>
<sequence length="312" mass="34474">MNPTPAHTMEKKSDSSSGSPPTSSLPLRCVKSFAKTTDLKSSANTLQSNYASSLASSFHQIDYGSIASSSRYTDFSSYTSLQRTKYASTDSISHRVTTSLPLDFDTYSLQTTSPKPTSLRAIDSEIDEIIQLFQPNRLRVRSTPNSPCISYFESVSSVSDLSTPLVSPLGLDVVSPSQLGEEQRNALSPITADQGPITPPSPFKSDELFPLTYRRRGPWLNDPGPDVAKDVKLFNYNDLNNIDRAYECRLISRGEYSCLCKQRHHMIYEALYCSGGLGRYPSDTRFVVLSMSPEQWLSKNGDGLSLTNSDSE</sequence>
<protein>
    <submittedName>
        <fullName evidence="2">Uncharacterized protein</fullName>
    </submittedName>
</protein>
<gene>
    <name evidence="2" type="ORF">LNINA_LOCUS12936</name>
</gene>
<evidence type="ECO:0000313" key="2">
    <source>
        <dbReference type="EMBL" id="CAK1553978.1"/>
    </source>
</evidence>
<reference evidence="2 3" key="1">
    <citation type="submission" date="2023-11" db="EMBL/GenBank/DDBJ databases">
        <authorList>
            <person name="Okamura Y."/>
        </authorList>
    </citation>
    <scope>NUCLEOTIDE SEQUENCE [LARGE SCALE GENOMIC DNA]</scope>
</reference>
<dbReference type="AlphaFoldDB" id="A0AAV1K0T5"/>
<proteinExistence type="predicted"/>
<feature type="region of interest" description="Disordered" evidence="1">
    <location>
        <begin position="1"/>
        <end position="26"/>
    </location>
</feature>
<evidence type="ECO:0000256" key="1">
    <source>
        <dbReference type="SAM" id="MobiDB-lite"/>
    </source>
</evidence>
<name>A0AAV1K0T5_9NEOP</name>
<dbReference type="EMBL" id="CAVLEF010000265">
    <property type="protein sequence ID" value="CAK1553978.1"/>
    <property type="molecule type" value="Genomic_DNA"/>
</dbReference>
<feature type="compositionally biased region" description="Low complexity" evidence="1">
    <location>
        <begin position="15"/>
        <end position="26"/>
    </location>
</feature>
<keyword evidence="3" id="KW-1185">Reference proteome</keyword>
<evidence type="ECO:0000313" key="3">
    <source>
        <dbReference type="Proteomes" id="UP001497472"/>
    </source>
</evidence>
<comment type="caution">
    <text evidence="2">The sequence shown here is derived from an EMBL/GenBank/DDBJ whole genome shotgun (WGS) entry which is preliminary data.</text>
</comment>
<accession>A0AAV1K0T5</accession>
<dbReference type="Proteomes" id="UP001497472">
    <property type="component" value="Unassembled WGS sequence"/>
</dbReference>